<keyword evidence="2" id="KW-1185">Reference proteome</keyword>
<reference evidence="1" key="1">
    <citation type="submission" date="2022-12" db="EMBL/GenBank/DDBJ databases">
        <title>Genome Sequence of Lasiodiplodia mahajangana.</title>
        <authorList>
            <person name="Buettner E."/>
        </authorList>
    </citation>
    <scope>NUCLEOTIDE SEQUENCE</scope>
    <source>
        <strain evidence="1">VT137</strain>
    </source>
</reference>
<comment type="caution">
    <text evidence="1">The sequence shown here is derived from an EMBL/GenBank/DDBJ whole genome shotgun (WGS) entry which is preliminary data.</text>
</comment>
<sequence length="114" mass="12543">MYLSAGPGRTEASLLRDICGGETYPVDDFDGETRLAGQAEVVLASYRASFDVCLNAPKGRFLRWKFTAASIGLLHRYSTRTYVLSECDAVRPPEDDSRTAAETVLLLGPQELVR</sequence>
<gene>
    <name evidence="1" type="ORF">O1611_g4965</name>
</gene>
<accession>A0ACC2JMJ3</accession>
<protein>
    <submittedName>
        <fullName evidence="1">Uncharacterized protein</fullName>
    </submittedName>
</protein>
<evidence type="ECO:0000313" key="2">
    <source>
        <dbReference type="Proteomes" id="UP001153332"/>
    </source>
</evidence>
<dbReference type="EMBL" id="JAPUUL010000997">
    <property type="protein sequence ID" value="KAJ8128671.1"/>
    <property type="molecule type" value="Genomic_DNA"/>
</dbReference>
<dbReference type="Proteomes" id="UP001153332">
    <property type="component" value="Unassembled WGS sequence"/>
</dbReference>
<name>A0ACC2JMJ3_9PEZI</name>
<evidence type="ECO:0000313" key="1">
    <source>
        <dbReference type="EMBL" id="KAJ8128671.1"/>
    </source>
</evidence>
<proteinExistence type="predicted"/>
<organism evidence="1 2">
    <name type="scientific">Lasiodiplodia mahajangana</name>
    <dbReference type="NCBI Taxonomy" id="1108764"/>
    <lineage>
        <taxon>Eukaryota</taxon>
        <taxon>Fungi</taxon>
        <taxon>Dikarya</taxon>
        <taxon>Ascomycota</taxon>
        <taxon>Pezizomycotina</taxon>
        <taxon>Dothideomycetes</taxon>
        <taxon>Dothideomycetes incertae sedis</taxon>
        <taxon>Botryosphaeriales</taxon>
        <taxon>Botryosphaeriaceae</taxon>
        <taxon>Lasiodiplodia</taxon>
    </lineage>
</organism>